<dbReference type="RefSeq" id="WP_036207522.1">
    <property type="nucleotide sequence ID" value="NZ_AVPT01000003.1"/>
</dbReference>
<dbReference type="CDD" id="cd01847">
    <property type="entry name" value="Triacylglycerol_lipase_like"/>
    <property type="match status" value="1"/>
</dbReference>
<dbReference type="AlphaFoldDB" id="A0A0A0F3L6"/>
<sequence length="622" mass="64320">MKPARTILAAALALAAMPAFAQDHPANNDQPYSQTVFFGDSLTDSGYFRPALVQLAGPQAGILGRFTTNPWLVWSEYLADFYGTDATAANQGGTNYAAGGARAGVDGSATLAPGVTLPVPSMATQVGNYLAATGGVADPDALYTVWGGNNDVFAALATAAAGGDPAPVIGGAVAAQVGVVGTLQGAGAEYVLVPTIPDIGLTPGFRAQGPAAQAAATQLSAAYNDALFGAFAQAGLRVIPLDTFHLFQEVAADPAAFGFSNITGTACQPQITAQSLTCNPGTYVSPGATTSYAFADGVHPSGGAHEVIADYAVSVLEAPRQIAVLTNSAAMTGRARADRVAAQLAVPADGEGTRWWADVRGDFQRYDHGRLYDGVGPALTVGVDWRSGALTFGAFGGYGRQEHDWGRRGGSFDQDEASIGAYLGWASGAGGWLNAQASYGQLGFDIERNANLGQATRVHRADVDGDNLSFGVNAGWEFGDGALRHGPVIGVLAQQIDIDGFAESEPALSTSLAYPEQTFDSVIGSAGWQVRYDAGHFQPYARATVDREFEDHPEQAFARLQSMPGTTDYAVAGVAFDDSYGSLLFGARARLFGLDANLGTSLTVGRTGGHNTTVFATVGSRF</sequence>
<organism evidence="7 8">
    <name type="scientific">Lysobacter arseniciresistens ZS79</name>
    <dbReference type="NCBI Taxonomy" id="913325"/>
    <lineage>
        <taxon>Bacteria</taxon>
        <taxon>Pseudomonadati</taxon>
        <taxon>Pseudomonadota</taxon>
        <taxon>Gammaproteobacteria</taxon>
        <taxon>Lysobacterales</taxon>
        <taxon>Lysobacteraceae</taxon>
        <taxon>Novilysobacter</taxon>
    </lineage>
</organism>
<proteinExistence type="inferred from homology"/>
<dbReference type="eggNOG" id="COG5571">
    <property type="taxonomic scope" value="Bacteria"/>
</dbReference>
<comment type="similarity">
    <text evidence="1">Belongs to the 'GDSL' lipolytic enzyme family.</text>
</comment>
<dbReference type="Gene3D" id="3.40.50.1110">
    <property type="entry name" value="SGNH hydrolase"/>
    <property type="match status" value="1"/>
</dbReference>
<dbReference type="Pfam" id="PF03797">
    <property type="entry name" value="Autotransporter"/>
    <property type="match status" value="1"/>
</dbReference>
<dbReference type="InterPro" id="IPR001087">
    <property type="entry name" value="GDSL"/>
</dbReference>
<evidence type="ECO:0000259" key="6">
    <source>
        <dbReference type="PROSITE" id="PS51208"/>
    </source>
</evidence>
<dbReference type="Proteomes" id="UP000029989">
    <property type="component" value="Unassembled WGS sequence"/>
</dbReference>
<dbReference type="InterPro" id="IPR036709">
    <property type="entry name" value="Autotransporte_beta_dom_sf"/>
</dbReference>
<dbReference type="InterPro" id="IPR017186">
    <property type="entry name" value="Lipase_autotranspt_EstA"/>
</dbReference>
<dbReference type="Pfam" id="PF00657">
    <property type="entry name" value="Lipase_GDSL"/>
    <property type="match status" value="1"/>
</dbReference>
<dbReference type="Gene3D" id="2.40.128.130">
    <property type="entry name" value="Autotransporter beta-domain"/>
    <property type="match status" value="1"/>
</dbReference>
<dbReference type="PIRSF" id="PIRSF037375">
    <property type="entry name" value="Autotrns_EstA"/>
    <property type="match status" value="1"/>
</dbReference>
<reference evidence="7 8" key="1">
    <citation type="journal article" date="2015" name="Stand. Genomic Sci.">
        <title>Genomic information of the arsenic-resistant bacterium Lysobacter arseniciresistens type strain ZS79(T) and comparison of Lysobacter draft genomes.</title>
        <authorList>
            <person name="Liu L."/>
            <person name="Zhang S."/>
            <person name="Luo M."/>
            <person name="Wang G."/>
        </authorList>
    </citation>
    <scope>NUCLEOTIDE SEQUENCE [LARGE SCALE GENOMIC DNA]</scope>
    <source>
        <strain evidence="7 8">ZS79</strain>
    </source>
</reference>
<keyword evidence="3" id="KW-0378">Hydrolase</keyword>
<feature type="chain" id="PRO_5001962830" evidence="5">
    <location>
        <begin position="22"/>
        <end position="622"/>
    </location>
</feature>
<dbReference type="GO" id="GO:0016788">
    <property type="term" value="F:hydrolase activity, acting on ester bonds"/>
    <property type="evidence" value="ECO:0007669"/>
    <property type="project" value="InterPro"/>
</dbReference>
<evidence type="ECO:0000256" key="5">
    <source>
        <dbReference type="SAM" id="SignalP"/>
    </source>
</evidence>
<evidence type="ECO:0000256" key="2">
    <source>
        <dbReference type="ARBA" id="ARBA00022729"/>
    </source>
</evidence>
<feature type="active site" description="Nucleophile" evidence="4">
    <location>
        <position position="41"/>
    </location>
</feature>
<gene>
    <name evidence="7" type="ORF">N799_08090</name>
</gene>
<evidence type="ECO:0000313" key="7">
    <source>
        <dbReference type="EMBL" id="KGM57389.1"/>
    </source>
</evidence>
<dbReference type="EMBL" id="AVPT01000003">
    <property type="protein sequence ID" value="KGM57389.1"/>
    <property type="molecule type" value="Genomic_DNA"/>
</dbReference>
<feature type="domain" description="Autotransporter" evidence="6">
    <location>
        <begin position="348"/>
        <end position="622"/>
    </location>
</feature>
<feature type="signal peptide" evidence="5">
    <location>
        <begin position="1"/>
        <end position="21"/>
    </location>
</feature>
<evidence type="ECO:0000256" key="4">
    <source>
        <dbReference type="PIRSR" id="PIRSR037375-1"/>
    </source>
</evidence>
<name>A0A0A0F3L6_9GAMM</name>
<accession>A0A0A0F3L6</accession>
<evidence type="ECO:0000256" key="3">
    <source>
        <dbReference type="ARBA" id="ARBA00022801"/>
    </source>
</evidence>
<comment type="caution">
    <text evidence="7">The sequence shown here is derived from an EMBL/GenBank/DDBJ whole genome shotgun (WGS) entry which is preliminary data.</text>
</comment>
<dbReference type="eggNOG" id="COG3240">
    <property type="taxonomic scope" value="Bacteria"/>
</dbReference>
<dbReference type="PANTHER" id="PTHR45648:SF22">
    <property type="entry name" value="GDSL LIPASE_ACYLHYDROLASE FAMILY PROTEIN (AFU_ORTHOLOGUE AFUA_4G14700)"/>
    <property type="match status" value="1"/>
</dbReference>
<dbReference type="PANTHER" id="PTHR45648">
    <property type="entry name" value="GDSL LIPASE/ACYLHYDROLASE FAMILY PROTEIN (AFU_ORTHOLOGUE AFUA_4G14700)"/>
    <property type="match status" value="1"/>
</dbReference>
<keyword evidence="8" id="KW-1185">Reference proteome</keyword>
<dbReference type="SUPFAM" id="SSF52266">
    <property type="entry name" value="SGNH hydrolase"/>
    <property type="match status" value="1"/>
</dbReference>
<evidence type="ECO:0000256" key="1">
    <source>
        <dbReference type="ARBA" id="ARBA00008668"/>
    </source>
</evidence>
<dbReference type="InterPro" id="IPR036514">
    <property type="entry name" value="SGNH_hydro_sf"/>
</dbReference>
<feature type="active site" evidence="4">
    <location>
        <position position="296"/>
    </location>
</feature>
<protein>
    <submittedName>
        <fullName evidence="7">Esterase</fullName>
    </submittedName>
</protein>
<feature type="active site" evidence="4">
    <location>
        <position position="299"/>
    </location>
</feature>
<dbReference type="SUPFAM" id="SSF103515">
    <property type="entry name" value="Autotransporter"/>
    <property type="match status" value="1"/>
</dbReference>
<dbReference type="InterPro" id="IPR051058">
    <property type="entry name" value="GDSL_Est/Lipase"/>
</dbReference>
<dbReference type="SMART" id="SM00869">
    <property type="entry name" value="Autotransporter"/>
    <property type="match status" value="1"/>
</dbReference>
<keyword evidence="2 5" id="KW-0732">Signal</keyword>
<dbReference type="InterPro" id="IPR005546">
    <property type="entry name" value="Autotransporte_beta"/>
</dbReference>
<dbReference type="OrthoDB" id="5292073at2"/>
<dbReference type="PROSITE" id="PS51208">
    <property type="entry name" value="AUTOTRANSPORTER"/>
    <property type="match status" value="1"/>
</dbReference>
<evidence type="ECO:0000313" key="8">
    <source>
        <dbReference type="Proteomes" id="UP000029989"/>
    </source>
</evidence>
<dbReference type="STRING" id="913325.N799_08090"/>